<evidence type="ECO:0000313" key="1">
    <source>
        <dbReference type="EMBL" id="KAB8185808.1"/>
    </source>
</evidence>
<evidence type="ECO:0000313" key="2">
    <source>
        <dbReference type="Proteomes" id="UP000313066"/>
    </source>
</evidence>
<dbReference type="RefSeq" id="WP_139573740.1">
    <property type="nucleotide sequence ID" value="NZ_VDMA02000004.1"/>
</dbReference>
<dbReference type="Proteomes" id="UP000313066">
    <property type="component" value="Unassembled WGS sequence"/>
</dbReference>
<protein>
    <submittedName>
        <fullName evidence="1">Uncharacterized protein</fullName>
    </submittedName>
</protein>
<keyword evidence="2" id="KW-1185">Reference proteome</keyword>
<proteinExistence type="predicted"/>
<reference evidence="1 2" key="1">
    <citation type="submission" date="2019-10" db="EMBL/GenBank/DDBJ databases">
        <title>Nonomuraea sp. nov., isolated from Phyllanthus amarus.</title>
        <authorList>
            <person name="Klykleung N."/>
            <person name="Tanasupawat S."/>
        </authorList>
    </citation>
    <scope>NUCLEOTIDE SEQUENCE [LARGE SCALE GENOMIC DNA]</scope>
    <source>
        <strain evidence="1 2">CR1-09</strain>
    </source>
</reference>
<sequence length="188" mass="20650">MAHEDVVLHYERMLDAAQYLDVGTSWTVVQSLGEPISINDVAALVAGPHFKIEESEVEGFGMFIDESGPSIMLLDLEGGLFSPYKPSGLERLSLGARVWHLEWNVNGNGSLTYAADGCVRLAMPGLDPGEVYGPEPHALDHLLRRLPQPFTRLSHASAMALVTRDSGAYLDLEWLDSPQFRVIFAGEE</sequence>
<organism evidence="1 2">
    <name type="scientific">Microbispora catharanthi</name>
    <dbReference type="NCBI Taxonomy" id="1712871"/>
    <lineage>
        <taxon>Bacteria</taxon>
        <taxon>Bacillati</taxon>
        <taxon>Actinomycetota</taxon>
        <taxon>Actinomycetes</taxon>
        <taxon>Streptosporangiales</taxon>
        <taxon>Streptosporangiaceae</taxon>
        <taxon>Microbispora</taxon>
    </lineage>
</organism>
<dbReference type="AlphaFoldDB" id="A0A5N6BZ98"/>
<gene>
    <name evidence="1" type="ORF">FH610_008460</name>
</gene>
<name>A0A5N6BZ98_9ACTN</name>
<comment type="caution">
    <text evidence="1">The sequence shown here is derived from an EMBL/GenBank/DDBJ whole genome shotgun (WGS) entry which is preliminary data.</text>
</comment>
<dbReference type="EMBL" id="VDMA02000004">
    <property type="protein sequence ID" value="KAB8185808.1"/>
    <property type="molecule type" value="Genomic_DNA"/>
</dbReference>
<accession>A0A5N6BZ98</accession>